<proteinExistence type="predicted"/>
<feature type="compositionally biased region" description="Basic residues" evidence="1">
    <location>
        <begin position="1"/>
        <end position="14"/>
    </location>
</feature>
<sequence>MQVHHVKTKGRFSHKVQPNKNQHTVKGITPEQREKLQELGLDGLTSIQQTKINKNFALFTMSKYNPTKQSFKLPDGNYMKISPIDFHRVYGLPMGKKEVTLKKLSLEEAIDYALQVLLELEPPASNGRVKLLNVEHDVSNAHTIELWIKLFWLLITGGLFSPFSNPTAELNMLEYLQPGKIKHFKEYNWCKFFFDYMNEGLK</sequence>
<keyword evidence="3" id="KW-1185">Reference proteome</keyword>
<reference evidence="2 3" key="1">
    <citation type="submission" date="2024-04" db="EMBL/GenBank/DDBJ databases">
        <authorList>
            <person name="Fracassetti M."/>
        </authorList>
    </citation>
    <scope>NUCLEOTIDE SEQUENCE [LARGE SCALE GENOMIC DNA]</scope>
</reference>
<evidence type="ECO:0000313" key="2">
    <source>
        <dbReference type="EMBL" id="CAL1409877.1"/>
    </source>
</evidence>
<accession>A0AAV2GHI8</accession>
<dbReference type="AlphaFoldDB" id="A0AAV2GHI8"/>
<evidence type="ECO:0000313" key="3">
    <source>
        <dbReference type="Proteomes" id="UP001497516"/>
    </source>
</evidence>
<evidence type="ECO:0000256" key="1">
    <source>
        <dbReference type="SAM" id="MobiDB-lite"/>
    </source>
</evidence>
<feature type="region of interest" description="Disordered" evidence="1">
    <location>
        <begin position="1"/>
        <end position="23"/>
    </location>
</feature>
<gene>
    <name evidence="2" type="ORF">LTRI10_LOCUS49338</name>
</gene>
<dbReference type="Proteomes" id="UP001497516">
    <property type="component" value="Chromosome 9"/>
</dbReference>
<name>A0AAV2GHI8_9ROSI</name>
<protein>
    <submittedName>
        <fullName evidence="2">Uncharacterized protein</fullName>
    </submittedName>
</protein>
<organism evidence="2 3">
    <name type="scientific">Linum trigynum</name>
    <dbReference type="NCBI Taxonomy" id="586398"/>
    <lineage>
        <taxon>Eukaryota</taxon>
        <taxon>Viridiplantae</taxon>
        <taxon>Streptophyta</taxon>
        <taxon>Embryophyta</taxon>
        <taxon>Tracheophyta</taxon>
        <taxon>Spermatophyta</taxon>
        <taxon>Magnoliopsida</taxon>
        <taxon>eudicotyledons</taxon>
        <taxon>Gunneridae</taxon>
        <taxon>Pentapetalae</taxon>
        <taxon>rosids</taxon>
        <taxon>fabids</taxon>
        <taxon>Malpighiales</taxon>
        <taxon>Linaceae</taxon>
        <taxon>Linum</taxon>
    </lineage>
</organism>
<dbReference type="EMBL" id="OZ034822">
    <property type="protein sequence ID" value="CAL1409877.1"/>
    <property type="molecule type" value="Genomic_DNA"/>
</dbReference>